<dbReference type="InterPro" id="IPR037051">
    <property type="entry name" value="4-carb_acid_sugar_kinase_N_sf"/>
</dbReference>
<dbReference type="InterPro" id="IPR050007">
    <property type="entry name" value="OtnK"/>
</dbReference>
<evidence type="ECO:0000259" key="13">
    <source>
        <dbReference type="Pfam" id="PF07005"/>
    </source>
</evidence>
<dbReference type="Pfam" id="PF17042">
    <property type="entry name" value="NBD_C"/>
    <property type="match status" value="1"/>
</dbReference>
<keyword evidence="16" id="KW-1185">Reference proteome</keyword>
<dbReference type="InterPro" id="IPR010737">
    <property type="entry name" value="4-carb_acid_sugar_kinase_N"/>
</dbReference>
<accession>A0ABY8QEN4</accession>
<dbReference type="Gene3D" id="3.40.50.10840">
    <property type="entry name" value="Putative sugar-binding, N-terminal domain"/>
    <property type="match status" value="1"/>
</dbReference>
<dbReference type="NCBIfam" id="NF043035">
    <property type="entry name" value="OxoTetrKin"/>
    <property type="match status" value="1"/>
</dbReference>
<proteinExistence type="inferred from homology"/>
<dbReference type="RefSeq" id="WP_282299097.1">
    <property type="nucleotide sequence ID" value="NZ_CP124616.1"/>
</dbReference>
<feature type="domain" description="Four-carbon acid sugar kinase nucleotide binding" evidence="14">
    <location>
        <begin position="250"/>
        <end position="401"/>
    </location>
</feature>
<dbReference type="Proteomes" id="UP001241605">
    <property type="component" value="Chromosome"/>
</dbReference>
<evidence type="ECO:0000256" key="1">
    <source>
        <dbReference type="ARBA" id="ARBA00005715"/>
    </source>
</evidence>
<gene>
    <name evidence="15" type="ORF">QF118_10945</name>
</gene>
<evidence type="ECO:0000256" key="7">
    <source>
        <dbReference type="ARBA" id="ARBA00035898"/>
    </source>
</evidence>
<evidence type="ECO:0000256" key="4">
    <source>
        <dbReference type="ARBA" id="ARBA00022777"/>
    </source>
</evidence>
<dbReference type="GO" id="GO:0016301">
    <property type="term" value="F:kinase activity"/>
    <property type="evidence" value="ECO:0007669"/>
    <property type="project" value="UniProtKB-KW"/>
</dbReference>
<name>A0ABY8QEN4_9RHOB</name>
<evidence type="ECO:0000256" key="10">
    <source>
        <dbReference type="ARBA" id="ARBA00039095"/>
    </source>
</evidence>
<evidence type="ECO:0000256" key="12">
    <source>
        <dbReference type="ARBA" id="ARBA00041377"/>
    </source>
</evidence>
<dbReference type="EMBL" id="CP124616">
    <property type="protein sequence ID" value="WGW02463.1"/>
    <property type="molecule type" value="Genomic_DNA"/>
</dbReference>
<evidence type="ECO:0000256" key="3">
    <source>
        <dbReference type="ARBA" id="ARBA00022741"/>
    </source>
</evidence>
<dbReference type="InterPro" id="IPR042213">
    <property type="entry name" value="NBD_C_sf"/>
</dbReference>
<evidence type="ECO:0000313" key="15">
    <source>
        <dbReference type="EMBL" id="WGW02463.1"/>
    </source>
</evidence>
<comment type="catalytic activity">
    <reaction evidence="8">
        <text>3-dehydro-D-erythronate + ATP = 3-dehydro-4-O-phospho-D-erythronate + ADP + H(+)</text>
        <dbReference type="Rhea" id="RHEA:52556"/>
        <dbReference type="ChEBI" id="CHEBI:15378"/>
        <dbReference type="ChEBI" id="CHEBI:30616"/>
        <dbReference type="ChEBI" id="CHEBI:57958"/>
        <dbReference type="ChEBI" id="CHEBI:136593"/>
        <dbReference type="ChEBI" id="CHEBI:456216"/>
        <dbReference type="EC" id="2.7.1.217"/>
    </reaction>
</comment>
<evidence type="ECO:0000313" key="16">
    <source>
        <dbReference type="Proteomes" id="UP001241605"/>
    </source>
</evidence>
<dbReference type="SUPFAM" id="SSF142764">
    <property type="entry name" value="YgbK-like"/>
    <property type="match status" value="1"/>
</dbReference>
<reference evidence="15 16" key="1">
    <citation type="submission" date="2023-05" db="EMBL/GenBank/DDBJ databases">
        <title>YMD87, complete Genome.</title>
        <authorList>
            <person name="Zhang J."/>
            <person name="Xu X."/>
        </authorList>
    </citation>
    <scope>NUCLEOTIDE SEQUENCE [LARGE SCALE GENOMIC DNA]</scope>
    <source>
        <strain evidence="15 16">YMD87</strain>
    </source>
</reference>
<keyword evidence="6" id="KW-0119">Carbohydrate metabolism</keyword>
<feature type="domain" description="Four-carbon acid sugar kinase N-terminal" evidence="13">
    <location>
        <begin position="3"/>
        <end position="227"/>
    </location>
</feature>
<keyword evidence="2 15" id="KW-0808">Transferase</keyword>
<protein>
    <recommendedName>
        <fullName evidence="11">3-oxo-tetronate kinase</fullName>
        <ecNumber evidence="10">2.7.1.217</ecNumber>
    </recommendedName>
    <alternativeName>
        <fullName evidence="12">3-dehydrotetronate 4-kinase</fullName>
    </alternativeName>
</protein>
<evidence type="ECO:0000256" key="6">
    <source>
        <dbReference type="ARBA" id="ARBA00023277"/>
    </source>
</evidence>
<sequence length="411" mass="42655">MKLGCIGDDFTGSSDLANTLAKGGMTVVQYTGVPEGPADADAQAGVVALKSRSIDPEEAVRQSLAALDWLRAQGCEQIFFKYCSTFDSTPQGNIGPVAEALAKALDAWQVIVCPAFPGTGRSVYQGHLFVADKLLNESGMQNHPLTPMTDADIRRWLAPQTSFEVGHVSARVVFGGAEAISKGLWDQHVAGKRLIVVDAIRDEDLVEIGRAAKGLPLITGGSGVALGLPGNFGCKAAPVPWTGQGGKAMALSGSCSIATRAQVARHKAHSPAREIIAAEVIEGRVSPMEIADWAMGAKGLPLVYSSADPEIVKAVQARFGSEAASGALEGFFAEVARLCVAAGATRVITAGGETSGAIVEGLGLDRLEIGPEIDPGVPALRARPDLVVALKSGNFGAEDFFEKADRLLAGA</sequence>
<keyword evidence="5" id="KW-0067">ATP-binding</keyword>
<evidence type="ECO:0000256" key="2">
    <source>
        <dbReference type="ARBA" id="ARBA00022679"/>
    </source>
</evidence>
<comment type="similarity">
    <text evidence="1">Belongs to the four-carbon acid sugar kinase family.</text>
</comment>
<organism evidence="15 16">
    <name type="scientific">Tropicibacter oceani</name>
    <dbReference type="NCBI Taxonomy" id="3058420"/>
    <lineage>
        <taxon>Bacteria</taxon>
        <taxon>Pseudomonadati</taxon>
        <taxon>Pseudomonadota</taxon>
        <taxon>Alphaproteobacteria</taxon>
        <taxon>Rhodobacterales</taxon>
        <taxon>Roseobacteraceae</taxon>
        <taxon>Tropicibacter</taxon>
    </lineage>
</organism>
<dbReference type="Pfam" id="PF07005">
    <property type="entry name" value="SBD_N"/>
    <property type="match status" value="1"/>
</dbReference>
<keyword evidence="3" id="KW-0547">Nucleotide-binding</keyword>
<evidence type="ECO:0000256" key="8">
    <source>
        <dbReference type="ARBA" id="ARBA00036346"/>
    </source>
</evidence>
<keyword evidence="4 15" id="KW-0418">Kinase</keyword>
<evidence type="ECO:0000259" key="14">
    <source>
        <dbReference type="Pfam" id="PF17042"/>
    </source>
</evidence>
<comment type="catalytic activity">
    <reaction evidence="7">
        <text>3-dehydro-L-erythronate + ATP = 3-dehydro-4-O-phospho-L-erythronate + ADP + H(+)</text>
        <dbReference type="Rhea" id="RHEA:52552"/>
        <dbReference type="ChEBI" id="CHEBI:15378"/>
        <dbReference type="ChEBI" id="CHEBI:30616"/>
        <dbReference type="ChEBI" id="CHEBI:136592"/>
        <dbReference type="ChEBI" id="CHEBI:136670"/>
        <dbReference type="ChEBI" id="CHEBI:456216"/>
        <dbReference type="EC" id="2.7.1.217"/>
    </reaction>
</comment>
<dbReference type="InterPro" id="IPR031475">
    <property type="entry name" value="NBD_C"/>
</dbReference>
<evidence type="ECO:0000256" key="11">
    <source>
        <dbReference type="ARBA" id="ARBA00039461"/>
    </source>
</evidence>
<dbReference type="Gene3D" id="3.40.980.20">
    <property type="entry name" value="Four-carbon acid sugar kinase, nucleotide binding domain"/>
    <property type="match status" value="1"/>
</dbReference>
<dbReference type="EC" id="2.7.1.217" evidence="10"/>
<comment type="function">
    <text evidence="9">Catalyzes the ATP-dependent phosphorylation of 3-oxo-tetronate to 3-oxo-tetronate 4-phosphate.</text>
</comment>
<evidence type="ECO:0000256" key="5">
    <source>
        <dbReference type="ARBA" id="ARBA00022840"/>
    </source>
</evidence>
<evidence type="ECO:0000256" key="9">
    <source>
        <dbReference type="ARBA" id="ARBA00037335"/>
    </source>
</evidence>